<dbReference type="RefSeq" id="WP_101651369.1">
    <property type="nucleotide sequence ID" value="NZ_PGVE01000091.1"/>
</dbReference>
<keyword evidence="1" id="KW-1133">Transmembrane helix</keyword>
<keyword evidence="3" id="KW-1185">Reference proteome</keyword>
<protein>
    <submittedName>
        <fullName evidence="2">Uncharacterized protein</fullName>
    </submittedName>
</protein>
<gene>
    <name evidence="2" type="ORF">CVD27_24605</name>
</gene>
<evidence type="ECO:0000256" key="1">
    <source>
        <dbReference type="SAM" id="Phobius"/>
    </source>
</evidence>
<comment type="caution">
    <text evidence="2">The sequence shown here is derived from an EMBL/GenBank/DDBJ whole genome shotgun (WGS) entry which is preliminary data.</text>
</comment>
<reference evidence="2 3" key="1">
    <citation type="submission" date="2017-11" db="EMBL/GenBank/DDBJ databases">
        <title>Comparitive Functional Genomics of Dry Heat Resistant strains isolated from the Viking Spacecraft.</title>
        <authorList>
            <person name="Seuylemezian A."/>
            <person name="Cooper K."/>
            <person name="Vaishampayan P."/>
        </authorList>
    </citation>
    <scope>NUCLEOTIDE SEQUENCE [LARGE SCALE GENOMIC DNA]</scope>
    <source>
        <strain evidence="2 3">V32-6</strain>
    </source>
</reference>
<sequence>MKINEYYRDTANMNLNGSIVALVPTTMIIIGNLYIIKQKDMMLFTIPFLIYSIISFQIYLFRLRQTITIRRNLKASKDVSNSIFKARHLLLLYRNSQSSSLFLYFPNGNLAGQIGKFRGKGLERLKPSRNYALYNVDGRILGFFKIKGKKVVRIDVYNCNKEFLGSFEKRNIGYRKSKKELFDHSGRYIGGVEGAALFMDEHVFDHSHQEVGRLRRGWMPIEWGPIFPEPNTPVLTLNEGLSEEGKLLRMSFLINEYFIER</sequence>
<keyword evidence="1" id="KW-0812">Transmembrane</keyword>
<feature type="transmembrane region" description="Helical" evidence="1">
    <location>
        <begin position="41"/>
        <end position="61"/>
    </location>
</feature>
<evidence type="ECO:0000313" key="3">
    <source>
        <dbReference type="Proteomes" id="UP000234950"/>
    </source>
</evidence>
<dbReference type="AlphaFoldDB" id="A0A2N5H7T0"/>
<evidence type="ECO:0000313" key="2">
    <source>
        <dbReference type="EMBL" id="PLS01575.1"/>
    </source>
</evidence>
<name>A0A2N5H7T0_9BACI</name>
<dbReference type="Proteomes" id="UP000234950">
    <property type="component" value="Unassembled WGS sequence"/>
</dbReference>
<keyword evidence="1" id="KW-0472">Membrane</keyword>
<proteinExistence type="predicted"/>
<accession>A0A2N5H7T0</accession>
<feature type="transmembrane region" description="Helical" evidence="1">
    <location>
        <begin position="12"/>
        <end position="35"/>
    </location>
</feature>
<dbReference type="OrthoDB" id="2924197at2"/>
<organism evidence="2 3">
    <name type="scientific">Neobacillus cucumis</name>
    <dbReference type="NCBI Taxonomy" id="1740721"/>
    <lineage>
        <taxon>Bacteria</taxon>
        <taxon>Bacillati</taxon>
        <taxon>Bacillota</taxon>
        <taxon>Bacilli</taxon>
        <taxon>Bacillales</taxon>
        <taxon>Bacillaceae</taxon>
        <taxon>Neobacillus</taxon>
    </lineage>
</organism>
<dbReference type="EMBL" id="PGVE01000091">
    <property type="protein sequence ID" value="PLS01575.1"/>
    <property type="molecule type" value="Genomic_DNA"/>
</dbReference>